<feature type="compositionally biased region" description="Basic and acidic residues" evidence="1">
    <location>
        <begin position="31"/>
        <end position="45"/>
    </location>
</feature>
<keyword evidence="3" id="KW-1185">Reference proteome</keyword>
<gene>
    <name evidence="2" type="ordered locus">FRAAL4985</name>
</gene>
<dbReference type="STRING" id="326424.FRAAL4985"/>
<accession>Q0RFW4</accession>
<dbReference type="Proteomes" id="UP000000657">
    <property type="component" value="Chromosome"/>
</dbReference>
<feature type="region of interest" description="Disordered" evidence="1">
    <location>
        <begin position="1"/>
        <end position="45"/>
    </location>
</feature>
<organism evidence="2 3">
    <name type="scientific">Frankia alni (strain DSM 45986 / CECT 9034 / ACN14a)</name>
    <dbReference type="NCBI Taxonomy" id="326424"/>
    <lineage>
        <taxon>Bacteria</taxon>
        <taxon>Bacillati</taxon>
        <taxon>Actinomycetota</taxon>
        <taxon>Actinomycetes</taxon>
        <taxon>Frankiales</taxon>
        <taxon>Frankiaceae</taxon>
        <taxon>Frankia</taxon>
    </lineage>
</organism>
<dbReference type="AlphaFoldDB" id="Q0RFW4"/>
<evidence type="ECO:0000313" key="3">
    <source>
        <dbReference type="Proteomes" id="UP000000657"/>
    </source>
</evidence>
<evidence type="ECO:0000313" key="2">
    <source>
        <dbReference type="EMBL" id="CAJ63626.1"/>
    </source>
</evidence>
<sequence>MLDGQAEGDSPESIRVDQPMVPHIHGPVEAGPRREGSGAREQDTLQRARAEDVLHWQQHQRPISAETLRKRLHVGAGTARKLVTRLRGDTHITLNSRVP</sequence>
<name>Q0RFW4_FRAAA</name>
<proteinExistence type="predicted"/>
<protein>
    <submittedName>
        <fullName evidence="2">Uncharacterized protein</fullName>
    </submittedName>
</protein>
<dbReference type="HOGENOM" id="CLU_2316161_0_0_11"/>
<dbReference type="KEGG" id="fal:FRAAL4985"/>
<reference evidence="2 3" key="1">
    <citation type="journal article" date="2007" name="Genome Res.">
        <title>Genome characteristics of facultatively symbiotic Frankia sp. strains reflect host range and host plant biogeography.</title>
        <authorList>
            <person name="Normand P."/>
            <person name="Lapierre P."/>
            <person name="Tisa L.S."/>
            <person name="Gogarten J.P."/>
            <person name="Alloisio N."/>
            <person name="Bagnarol E."/>
            <person name="Bassi C.A."/>
            <person name="Berry A.M."/>
            <person name="Bickhart D.M."/>
            <person name="Choisne N."/>
            <person name="Couloux A."/>
            <person name="Cournoyer B."/>
            <person name="Cruveiller S."/>
            <person name="Daubin V."/>
            <person name="Demange N."/>
            <person name="Francino M.P."/>
            <person name="Goltsman E."/>
            <person name="Huang Y."/>
            <person name="Kopp O.R."/>
            <person name="Labarre L."/>
            <person name="Lapidus A."/>
            <person name="Lavire C."/>
            <person name="Marechal J."/>
            <person name="Martinez M."/>
            <person name="Mastronunzio J.E."/>
            <person name="Mullin B.C."/>
            <person name="Niemann J."/>
            <person name="Pujic P."/>
            <person name="Rawnsley T."/>
            <person name="Rouy Z."/>
            <person name="Schenowitz C."/>
            <person name="Sellstedt A."/>
            <person name="Tavares F."/>
            <person name="Tomkins J.P."/>
            <person name="Vallenet D."/>
            <person name="Valverde C."/>
            <person name="Wall L.G."/>
            <person name="Wang Y."/>
            <person name="Medigue C."/>
            <person name="Benson D.R."/>
        </authorList>
    </citation>
    <scope>NUCLEOTIDE SEQUENCE [LARGE SCALE GENOMIC DNA]</scope>
    <source>
        <strain evidence="3">DSM 45986 / CECT 9034 / ACN14a</strain>
    </source>
</reference>
<dbReference type="EMBL" id="CT573213">
    <property type="protein sequence ID" value="CAJ63626.1"/>
    <property type="molecule type" value="Genomic_DNA"/>
</dbReference>
<evidence type="ECO:0000256" key="1">
    <source>
        <dbReference type="SAM" id="MobiDB-lite"/>
    </source>
</evidence>